<feature type="transmembrane region" description="Helical" evidence="8">
    <location>
        <begin position="420"/>
        <end position="445"/>
    </location>
</feature>
<reference evidence="11" key="1">
    <citation type="journal article" date="2019" name="Int. J. Syst. Evol. Microbiol.">
        <title>The Global Catalogue of Microorganisms (GCM) 10K type strain sequencing project: providing services to taxonomists for standard genome sequencing and annotation.</title>
        <authorList>
            <consortium name="The Broad Institute Genomics Platform"/>
            <consortium name="The Broad Institute Genome Sequencing Center for Infectious Disease"/>
            <person name="Wu L."/>
            <person name="Ma J."/>
        </authorList>
    </citation>
    <scope>NUCLEOTIDE SEQUENCE [LARGE SCALE GENOMIC DNA]</scope>
    <source>
        <strain evidence="11">CGMCC 4.7289</strain>
    </source>
</reference>
<keyword evidence="2" id="KW-1003">Cell membrane</keyword>
<evidence type="ECO:0000313" key="10">
    <source>
        <dbReference type="EMBL" id="MFC4132621.1"/>
    </source>
</evidence>
<feature type="transmembrane region" description="Helical" evidence="8">
    <location>
        <begin position="663"/>
        <end position="686"/>
    </location>
</feature>
<feature type="compositionally biased region" description="Pro residues" evidence="7">
    <location>
        <begin position="473"/>
        <end position="485"/>
    </location>
</feature>
<evidence type="ECO:0000256" key="8">
    <source>
        <dbReference type="SAM" id="Phobius"/>
    </source>
</evidence>
<evidence type="ECO:0000259" key="9">
    <source>
        <dbReference type="Pfam" id="PF02687"/>
    </source>
</evidence>
<keyword evidence="5 8" id="KW-0472">Membrane</keyword>
<accession>A0ABV8LQ61</accession>
<name>A0ABV8LQ61_9ACTN</name>
<evidence type="ECO:0000256" key="3">
    <source>
        <dbReference type="ARBA" id="ARBA00022692"/>
    </source>
</evidence>
<protein>
    <submittedName>
        <fullName evidence="10">FtsX-like permease family protein</fullName>
    </submittedName>
</protein>
<feature type="domain" description="ABC3 transporter permease C-terminal" evidence="9">
    <location>
        <begin position="667"/>
        <end position="781"/>
    </location>
</feature>
<feature type="transmembrane region" description="Helical" evidence="8">
    <location>
        <begin position="757"/>
        <end position="779"/>
    </location>
</feature>
<dbReference type="PANTHER" id="PTHR30572">
    <property type="entry name" value="MEMBRANE COMPONENT OF TRANSPORTER-RELATED"/>
    <property type="match status" value="1"/>
</dbReference>
<dbReference type="InterPro" id="IPR003838">
    <property type="entry name" value="ABC3_permease_C"/>
</dbReference>
<evidence type="ECO:0000256" key="2">
    <source>
        <dbReference type="ARBA" id="ARBA00022475"/>
    </source>
</evidence>
<keyword evidence="11" id="KW-1185">Reference proteome</keyword>
<organism evidence="10 11">
    <name type="scientific">Hamadaea flava</name>
    <dbReference type="NCBI Taxonomy" id="1742688"/>
    <lineage>
        <taxon>Bacteria</taxon>
        <taxon>Bacillati</taxon>
        <taxon>Actinomycetota</taxon>
        <taxon>Actinomycetes</taxon>
        <taxon>Micromonosporales</taxon>
        <taxon>Micromonosporaceae</taxon>
        <taxon>Hamadaea</taxon>
    </lineage>
</organism>
<feature type="transmembrane region" description="Helical" evidence="8">
    <location>
        <begin position="347"/>
        <end position="366"/>
    </location>
</feature>
<evidence type="ECO:0000256" key="1">
    <source>
        <dbReference type="ARBA" id="ARBA00004651"/>
    </source>
</evidence>
<comment type="subcellular location">
    <subcellularLocation>
        <location evidence="1">Cell membrane</location>
        <topology evidence="1">Multi-pass membrane protein</topology>
    </subcellularLocation>
</comment>
<feature type="domain" description="ABC3 transporter permease C-terminal" evidence="9">
    <location>
        <begin position="255"/>
        <end position="367"/>
    </location>
</feature>
<evidence type="ECO:0000256" key="6">
    <source>
        <dbReference type="ARBA" id="ARBA00038076"/>
    </source>
</evidence>
<sequence length="796" mass="80715">MSGLSKVVRSGVGRRRVQTAVVGLATFMAVAAAVLAGSLLVVSTAPFDRGFAEQHGAHLSALFDGSRATEAQTAATASASGVAESSGPFQVVTQTPRFGGSGDQGGHELQPLTIAGRAQPASGVDKVSLSDGHWPTSATEIVLTDQIPLDTKLTFEALPGSPTFIVVGHARSVSRTADAWVLPAAIASLTPAGAKPEYQMLYRFTTAATASDMDTAKAAIAAAAPGESLLGSQSWLTVKEGADRTAALFVPFLIAFGLLGLIMAILSVGGVVAGAVSAATFRIGVLKAIGFTPAQVVRAYVLQALIPAAVGVVLGVVAGNLLAIPVLAESDEVYETAPSAVQPWVDVLVVVAALVIVALTALIAAAKAGRLRTVDALAVGRAPAAGRGRFAASLASRLPLPRPVSLGLAQPFARPARMAAMLATVIFGAASVALAIGLTASLTLVETARSHDKAQILVGPFMMGPPEGAEQSGPPPINQGPPPGPFDAGGPDPAAVTSAIAGVTGTKESYGLLTAPATVAGITGEVDVLAYRGDPRWAGFEMTEGRWYAGAGEAILPTPMLTATGAKIGDTITVTVNNFHIPVRVVGEIFSTQNNGMQVFTDIATLTSVMPQVTPSEYYVGLTEGTDANAYATSLETALKPFGFHANVNPGGNSSTLAALNALTALLTVMLVAVAALGVLNAVVLQTRERVRELGVHKAIGMTPKQAVTVVLASVVVIGLVGGIAGVPAGMALHGVMVPAMGDSAGVRLPPALLDVYQPWLMGLLALGGLVIAIVGALLPAGWAARIRTATALRTE</sequence>
<feature type="region of interest" description="Disordered" evidence="7">
    <location>
        <begin position="464"/>
        <end position="493"/>
    </location>
</feature>
<dbReference type="RefSeq" id="WP_253752907.1">
    <property type="nucleotide sequence ID" value="NZ_JAMZDZ010000001.1"/>
</dbReference>
<evidence type="ECO:0000256" key="4">
    <source>
        <dbReference type="ARBA" id="ARBA00022989"/>
    </source>
</evidence>
<proteinExistence type="inferred from homology"/>
<dbReference type="Proteomes" id="UP001595816">
    <property type="component" value="Unassembled WGS sequence"/>
</dbReference>
<evidence type="ECO:0000256" key="5">
    <source>
        <dbReference type="ARBA" id="ARBA00023136"/>
    </source>
</evidence>
<evidence type="ECO:0000256" key="7">
    <source>
        <dbReference type="SAM" id="MobiDB-lite"/>
    </source>
</evidence>
<comment type="caution">
    <text evidence="10">The sequence shown here is derived from an EMBL/GenBank/DDBJ whole genome shotgun (WGS) entry which is preliminary data.</text>
</comment>
<feature type="transmembrane region" description="Helical" evidence="8">
    <location>
        <begin position="304"/>
        <end position="327"/>
    </location>
</feature>
<dbReference type="PANTHER" id="PTHR30572:SF4">
    <property type="entry name" value="ABC TRANSPORTER PERMEASE YTRF"/>
    <property type="match status" value="1"/>
</dbReference>
<keyword evidence="4 8" id="KW-1133">Transmembrane helix</keyword>
<feature type="transmembrane region" description="Helical" evidence="8">
    <location>
        <begin position="707"/>
        <end position="737"/>
    </location>
</feature>
<evidence type="ECO:0000313" key="11">
    <source>
        <dbReference type="Proteomes" id="UP001595816"/>
    </source>
</evidence>
<comment type="similarity">
    <text evidence="6">Belongs to the ABC-4 integral membrane protein family.</text>
</comment>
<feature type="transmembrane region" description="Helical" evidence="8">
    <location>
        <begin position="20"/>
        <end position="42"/>
    </location>
</feature>
<dbReference type="EMBL" id="JBHSAY010000009">
    <property type="protein sequence ID" value="MFC4132621.1"/>
    <property type="molecule type" value="Genomic_DNA"/>
</dbReference>
<dbReference type="InterPro" id="IPR050250">
    <property type="entry name" value="Macrolide_Exporter_MacB"/>
</dbReference>
<dbReference type="Pfam" id="PF02687">
    <property type="entry name" value="FtsX"/>
    <property type="match status" value="2"/>
</dbReference>
<feature type="transmembrane region" description="Helical" evidence="8">
    <location>
        <begin position="246"/>
        <end position="266"/>
    </location>
</feature>
<keyword evidence="3 8" id="KW-0812">Transmembrane</keyword>
<gene>
    <name evidence="10" type="ORF">ACFOZ4_18590</name>
</gene>